<keyword evidence="1" id="KW-0472">Membrane</keyword>
<evidence type="ECO:0000256" key="1">
    <source>
        <dbReference type="SAM" id="Phobius"/>
    </source>
</evidence>
<feature type="transmembrane region" description="Helical" evidence="1">
    <location>
        <begin position="7"/>
        <end position="24"/>
    </location>
</feature>
<dbReference type="Proteomes" id="UP001481872">
    <property type="component" value="Unassembled WGS sequence"/>
</dbReference>
<reference evidence="2 3" key="1">
    <citation type="submission" date="2024-04" db="EMBL/GenBank/DDBJ databases">
        <title>Human intestinal bacterial collection.</title>
        <authorList>
            <person name="Pauvert C."/>
            <person name="Hitch T.C.A."/>
            <person name="Clavel T."/>
        </authorList>
    </citation>
    <scope>NUCLEOTIDE SEQUENCE [LARGE SCALE GENOMIC DNA]</scope>
    <source>
        <strain evidence="2 3">CLA-SR-H026</strain>
    </source>
</reference>
<evidence type="ECO:0000313" key="2">
    <source>
        <dbReference type="EMBL" id="MEQ3352929.1"/>
    </source>
</evidence>
<accession>A0ABV1J415</accession>
<keyword evidence="3" id="KW-1185">Reference proteome</keyword>
<comment type="caution">
    <text evidence="2">The sequence shown here is derived from an EMBL/GenBank/DDBJ whole genome shotgun (WGS) entry which is preliminary data.</text>
</comment>
<proteinExistence type="predicted"/>
<gene>
    <name evidence="2" type="ORF">AAA081_01235</name>
</gene>
<dbReference type="RefSeq" id="WP_349053341.1">
    <property type="nucleotide sequence ID" value="NZ_JBBNPS010000002.1"/>
</dbReference>
<sequence>MKERFRGLIILLLVIALAGGYMYFRESKPRQVALTGLLGGEKIGLFESEEFKDYIQKQYGLTMDYRKAGSFDMVQGSLDGQDYLFPASQLASELFVKEGHRAQSYDIVFNTPIVLYSRKAVVDALKKNGIVTERESVYYINMEKLAKLITADTTWADVGLPQLYGNVLVDTTDPNKSNSGNMFLGLLANALNGNRPVNAADADAIIPQLQKIYRVIGYMPASSADMFNQFLKQGLGAYPIIAGYENQLLEFSKTDPEIYAQVKDQIYILYPEPTVWSSHVYLSLNEKGDVGLKALKDPKVQEMAWKNHGFRTVVSGTASADIYSIPGLAPEITNVMPMPDIDTMMLLMNAIK</sequence>
<protein>
    <recommendedName>
        <fullName evidence="4">Extracellular solute-binding protein</fullName>
    </recommendedName>
</protein>
<dbReference type="EMBL" id="JBBNPS010000002">
    <property type="protein sequence ID" value="MEQ3352929.1"/>
    <property type="molecule type" value="Genomic_DNA"/>
</dbReference>
<name>A0ABV1J415_9FIRM</name>
<evidence type="ECO:0000313" key="3">
    <source>
        <dbReference type="Proteomes" id="UP001481872"/>
    </source>
</evidence>
<organism evidence="2 3">
    <name type="scientific">Aedoeadaptatus acetigenes</name>
    <dbReference type="NCBI Taxonomy" id="2981723"/>
    <lineage>
        <taxon>Bacteria</taxon>
        <taxon>Bacillati</taxon>
        <taxon>Bacillota</taxon>
        <taxon>Tissierellia</taxon>
        <taxon>Tissierellales</taxon>
        <taxon>Peptoniphilaceae</taxon>
        <taxon>Aedoeadaptatus</taxon>
    </lineage>
</organism>
<keyword evidence="1" id="KW-0812">Transmembrane</keyword>
<evidence type="ECO:0008006" key="4">
    <source>
        <dbReference type="Google" id="ProtNLM"/>
    </source>
</evidence>
<keyword evidence="1" id="KW-1133">Transmembrane helix</keyword>